<evidence type="ECO:0000259" key="3">
    <source>
        <dbReference type="Pfam" id="PF03061"/>
    </source>
</evidence>
<dbReference type="OrthoDB" id="9813282at2"/>
<dbReference type="InterPro" id="IPR029069">
    <property type="entry name" value="HotDog_dom_sf"/>
</dbReference>
<evidence type="ECO:0000313" key="4">
    <source>
        <dbReference type="EMBL" id="ALH96458.1"/>
    </source>
</evidence>
<dbReference type="Pfam" id="PF03061">
    <property type="entry name" value="4HBT"/>
    <property type="match status" value="1"/>
</dbReference>
<dbReference type="RefSeq" id="WP_054582337.1">
    <property type="nucleotide sequence ID" value="NZ_CP012808.1"/>
</dbReference>
<dbReference type="InterPro" id="IPR003736">
    <property type="entry name" value="PAAI_dom"/>
</dbReference>
<keyword evidence="5" id="KW-1185">Reference proteome</keyword>
<dbReference type="Proteomes" id="UP000064939">
    <property type="component" value="Chromosome"/>
</dbReference>
<evidence type="ECO:0000313" key="5">
    <source>
        <dbReference type="Proteomes" id="UP000064939"/>
    </source>
</evidence>
<dbReference type="NCBIfam" id="TIGR00369">
    <property type="entry name" value="unchar_dom_1"/>
    <property type="match status" value="1"/>
</dbReference>
<gene>
    <name evidence="4" type="ORF">AOY20_13410</name>
</gene>
<organism evidence="4 5">
    <name type="scientific">Acinetobacter equi</name>
    <dbReference type="NCBI Taxonomy" id="1324350"/>
    <lineage>
        <taxon>Bacteria</taxon>
        <taxon>Pseudomonadati</taxon>
        <taxon>Pseudomonadota</taxon>
        <taxon>Gammaproteobacteria</taxon>
        <taxon>Moraxellales</taxon>
        <taxon>Moraxellaceae</taxon>
        <taxon>Acinetobacter</taxon>
    </lineage>
</organism>
<dbReference type="KEGG" id="aei:AOY20_13410"/>
<reference evidence="4 5" key="1">
    <citation type="journal article" date="2015" name="Int. J. Syst. Evol. Microbiol.">
        <title>Acinetobacter equi sp. nov. isolated from horse faeces.</title>
        <authorList>
            <person name="Poppel M.T."/>
            <person name="Skiebe E."/>
            <person name="Laue M."/>
            <person name="Bergmann H."/>
            <person name="Ebersberger I."/>
            <person name="Garn T."/>
            <person name="Fruth A."/>
            <person name="Baumgardt S."/>
            <person name="Busse H.J."/>
            <person name="Wilharm G."/>
        </authorList>
    </citation>
    <scope>NUCLEOTIDE SEQUENCE [LARGE SCALE GENOMIC DNA]</scope>
    <source>
        <strain evidence="4 5">114</strain>
    </source>
</reference>
<dbReference type="InterPro" id="IPR006683">
    <property type="entry name" value="Thioestr_dom"/>
</dbReference>
<proteinExistence type="inferred from homology"/>
<dbReference type="Gene3D" id="3.10.129.10">
    <property type="entry name" value="Hotdog Thioesterase"/>
    <property type="match status" value="1"/>
</dbReference>
<dbReference type="AlphaFoldDB" id="A0A0N9WG42"/>
<dbReference type="CDD" id="cd03443">
    <property type="entry name" value="PaaI_thioesterase"/>
    <property type="match status" value="1"/>
</dbReference>
<feature type="domain" description="Thioesterase" evidence="3">
    <location>
        <begin position="56"/>
        <end position="130"/>
    </location>
</feature>
<keyword evidence="2" id="KW-0378">Hydrolase</keyword>
<evidence type="ECO:0000256" key="2">
    <source>
        <dbReference type="ARBA" id="ARBA00022801"/>
    </source>
</evidence>
<dbReference type="SUPFAM" id="SSF54637">
    <property type="entry name" value="Thioesterase/thiol ester dehydrase-isomerase"/>
    <property type="match status" value="1"/>
</dbReference>
<dbReference type="GO" id="GO:0047617">
    <property type="term" value="F:fatty acyl-CoA hydrolase activity"/>
    <property type="evidence" value="ECO:0007669"/>
    <property type="project" value="InterPro"/>
</dbReference>
<dbReference type="PANTHER" id="PTHR21660">
    <property type="entry name" value="THIOESTERASE SUPERFAMILY MEMBER-RELATED"/>
    <property type="match status" value="1"/>
</dbReference>
<dbReference type="EMBL" id="CP012808">
    <property type="protein sequence ID" value="ALH96458.1"/>
    <property type="molecule type" value="Genomic_DNA"/>
</dbReference>
<accession>A0A0N9WG42</accession>
<evidence type="ECO:0000256" key="1">
    <source>
        <dbReference type="ARBA" id="ARBA00008324"/>
    </source>
</evidence>
<dbReference type="InterPro" id="IPR039298">
    <property type="entry name" value="ACOT13"/>
</dbReference>
<dbReference type="PANTHER" id="PTHR21660:SF1">
    <property type="entry name" value="ACYL-COENZYME A THIOESTERASE 13"/>
    <property type="match status" value="1"/>
</dbReference>
<name>A0A0N9WG42_9GAMM</name>
<comment type="similarity">
    <text evidence="1">Belongs to the thioesterase PaaI family.</text>
</comment>
<protein>
    <submittedName>
        <fullName evidence="4">Phenylacetic acid degradation protein</fullName>
    </submittedName>
</protein>
<sequence length="144" mass="15813">MSKDEYTGIEYLNAIKNNELPHAPMASTIPMRLIEVYEGSVVYEVSPNDHHLNLQGGIHGGFCATILDSITGGAAHTIMDKGVQFATTDLNIKMIRPMQSGKKYRGIGQLINAGRTLVVTEGKIVDENHKIYAYGTATLMIIRH</sequence>